<feature type="transmembrane region" description="Helical" evidence="1">
    <location>
        <begin position="41"/>
        <end position="58"/>
    </location>
</feature>
<keyword evidence="1" id="KW-0472">Membrane</keyword>
<dbReference type="AlphaFoldDB" id="A0A3S4UFL5"/>
<keyword evidence="1" id="KW-1133">Transmembrane helix</keyword>
<reference evidence="2 3" key="1">
    <citation type="submission" date="2018-12" db="EMBL/GenBank/DDBJ databases">
        <title>The complete genome of the methanogenic archaea of the candidate phylum Verstraetearchaeota, obtained from the metagenome of underground thermal water.</title>
        <authorList>
            <person name="Kadnikov V.V."/>
            <person name="Mardanov A.V."/>
            <person name="Beletsky A.V."/>
            <person name="Karnachuk O.V."/>
            <person name="Ravin N.V."/>
        </authorList>
    </citation>
    <scope>NUCLEOTIDE SEQUENCE [LARGE SCALE GENOMIC DNA]</scope>
    <source>
        <strain evidence="2">Ch88</strain>
    </source>
</reference>
<evidence type="ECO:0000256" key="1">
    <source>
        <dbReference type="SAM" id="Phobius"/>
    </source>
</evidence>
<comment type="caution">
    <text evidence="2">The sequence shown here is derived from an EMBL/GenBank/DDBJ whole genome shotgun (WGS) entry which is preliminary data.</text>
</comment>
<evidence type="ECO:0000313" key="2">
    <source>
        <dbReference type="EMBL" id="RWX72793.1"/>
    </source>
</evidence>
<dbReference type="EMBL" id="RXGA01000004">
    <property type="protein sequence ID" value="RWX72793.1"/>
    <property type="molecule type" value="Genomic_DNA"/>
</dbReference>
<evidence type="ECO:0000313" key="3">
    <source>
        <dbReference type="Proteomes" id="UP000288215"/>
    </source>
</evidence>
<gene>
    <name evidence="2" type="ORF">Metus_1652</name>
</gene>
<protein>
    <submittedName>
        <fullName evidence="2">Uncharacterized protein</fullName>
    </submittedName>
</protein>
<keyword evidence="1" id="KW-0812">Transmembrane</keyword>
<name>A0A3S4UFL5_METS7</name>
<dbReference type="Proteomes" id="UP000288215">
    <property type="component" value="Unassembled WGS sequence"/>
</dbReference>
<proteinExistence type="predicted"/>
<accession>A0A3S4UFL5</accession>
<sequence>MHFQRTGDVRQCSFPFNAGLNKALRNSVGHKEVNAAGINRAEVLSLLFLIAVLCLWFLCANSPVFSLRPDNVCYEVWGGFNGDAVGASYYDNSSGKFVMWINDTSGSWGLSKLSRGLMPHYWGIRYGLLDDEFEVREGFPTWDLCLISTSSWSITRPMTLATLQLTSP</sequence>
<organism evidence="2 3">
    <name type="scientific">Methanosuratincola subterraneus</name>
    <dbReference type="NCBI Taxonomy" id="2593994"/>
    <lineage>
        <taxon>Archaea</taxon>
        <taxon>Thermoproteota</taxon>
        <taxon>Methanosuratincolia</taxon>
        <taxon>Candidatus Methanomethylicales</taxon>
        <taxon>Candidatus Methanomethylicaceae</taxon>
        <taxon>Candidatus Methanosuratincola (ex Vanwonterghem et al. 2016)</taxon>
    </lineage>
</organism>